<dbReference type="HOGENOM" id="CLU_159099_3_3_7"/>
<reference evidence="2" key="1">
    <citation type="submission" date="2008-10" db="EMBL/GenBank/DDBJ databases">
        <title>Complete sequence of Desulfovibrio vulgaris str. 'Miyazaki F'.</title>
        <authorList>
            <person name="Lucas S."/>
            <person name="Copeland A."/>
            <person name="Lapidus A."/>
            <person name="Glavina del Rio T."/>
            <person name="Dalin E."/>
            <person name="Tice H."/>
            <person name="Bruce D."/>
            <person name="Goodwin L."/>
            <person name="Pitluck S."/>
            <person name="Sims D."/>
            <person name="Brettin T."/>
            <person name="Detter J.C."/>
            <person name="Han C."/>
            <person name="Larimer F."/>
            <person name="Land M."/>
            <person name="Hauser L."/>
            <person name="Kyrpides N."/>
            <person name="Mikhailova N."/>
            <person name="Hazen T.C."/>
            <person name="Richardson P."/>
        </authorList>
    </citation>
    <scope>NUCLEOTIDE SEQUENCE</scope>
    <source>
        <strain evidence="2">Miyazaki F</strain>
    </source>
</reference>
<gene>
    <name evidence="2" type="ordered locus">DvMF_0825</name>
</gene>
<feature type="transmembrane region" description="Helical" evidence="1">
    <location>
        <begin position="20"/>
        <end position="38"/>
    </location>
</feature>
<proteinExistence type="predicted"/>
<keyword evidence="1" id="KW-1133">Transmembrane helix</keyword>
<dbReference type="STRING" id="883.DvMF_0825"/>
<organism evidence="2">
    <name type="scientific">Nitratidesulfovibrio vulgaris (strain DSM 19637 / Miyazaki F)</name>
    <name type="common">Desulfovibrio vulgaris</name>
    <dbReference type="NCBI Taxonomy" id="883"/>
    <lineage>
        <taxon>Bacteria</taxon>
        <taxon>Pseudomonadati</taxon>
        <taxon>Thermodesulfobacteriota</taxon>
        <taxon>Desulfovibrionia</taxon>
        <taxon>Desulfovibrionales</taxon>
        <taxon>Desulfovibrionaceae</taxon>
        <taxon>Nitratidesulfovibrio</taxon>
    </lineage>
</organism>
<dbReference type="EMBL" id="CP001197">
    <property type="protein sequence ID" value="ACL07781.1"/>
    <property type="molecule type" value="Genomic_DNA"/>
</dbReference>
<evidence type="ECO:0000256" key="1">
    <source>
        <dbReference type="SAM" id="Phobius"/>
    </source>
</evidence>
<dbReference type="KEGG" id="dvm:DvMF_0825"/>
<dbReference type="AlphaFoldDB" id="B8DL78"/>
<accession>B8DL78</accession>
<evidence type="ECO:0008006" key="3">
    <source>
        <dbReference type="Google" id="ProtNLM"/>
    </source>
</evidence>
<name>B8DL78_NITV9</name>
<protein>
    <recommendedName>
        <fullName evidence="3">SHOCT domain-containing protein</fullName>
    </recommendedName>
</protein>
<evidence type="ECO:0000313" key="2">
    <source>
        <dbReference type="EMBL" id="ACL07781.1"/>
    </source>
</evidence>
<sequence length="78" mass="8676">MSGYPHHFSGAFWHNLHVDSSLVVAGIALVALACLFVARSRRAADCRADRNDSMDILNRRLARGEITLEEYNTLKGAF</sequence>
<keyword evidence="1" id="KW-0812">Transmembrane</keyword>
<keyword evidence="1" id="KW-0472">Membrane</keyword>